<sequence>MCELARRSRQIRGSANAANAEIGDPGGKPRGEHPVASILRIGERRPSPSPY</sequence>
<keyword evidence="3" id="KW-1185">Reference proteome</keyword>
<dbReference type="EMBL" id="JARXIC010000069">
    <property type="protein sequence ID" value="MDQ8196349.1"/>
    <property type="molecule type" value="Genomic_DNA"/>
</dbReference>
<evidence type="ECO:0000313" key="3">
    <source>
        <dbReference type="Proteomes" id="UP001243717"/>
    </source>
</evidence>
<proteinExistence type="predicted"/>
<name>A0ABU1ANM5_9BACT</name>
<comment type="caution">
    <text evidence="2">The sequence shown here is derived from an EMBL/GenBank/DDBJ whole genome shotgun (WGS) entry which is preliminary data.</text>
</comment>
<protein>
    <submittedName>
        <fullName evidence="2">Uncharacterized protein</fullName>
    </submittedName>
</protein>
<dbReference type="Proteomes" id="UP001243717">
    <property type="component" value="Unassembled WGS sequence"/>
</dbReference>
<organism evidence="2 3">
    <name type="scientific">Thalassobacterium sedimentorum</name>
    <dbReference type="NCBI Taxonomy" id="3041258"/>
    <lineage>
        <taxon>Bacteria</taxon>
        <taxon>Pseudomonadati</taxon>
        <taxon>Verrucomicrobiota</taxon>
        <taxon>Opitutia</taxon>
        <taxon>Puniceicoccales</taxon>
        <taxon>Coraliomargaritaceae</taxon>
        <taxon>Thalassobacterium</taxon>
    </lineage>
</organism>
<gene>
    <name evidence="2" type="ORF">QEH59_18105</name>
</gene>
<feature type="compositionally biased region" description="Basic and acidic residues" evidence="1">
    <location>
        <begin position="41"/>
        <end position="51"/>
    </location>
</feature>
<reference evidence="2 3" key="1">
    <citation type="submission" date="2023-04" db="EMBL/GenBank/DDBJ databases">
        <title>A novel bacteria isolated from coastal sediment.</title>
        <authorList>
            <person name="Liu X.-J."/>
            <person name="Du Z.-J."/>
        </authorList>
    </citation>
    <scope>NUCLEOTIDE SEQUENCE [LARGE SCALE GENOMIC DNA]</scope>
    <source>
        <strain evidence="2 3">SDUM461004</strain>
    </source>
</reference>
<feature type="region of interest" description="Disordered" evidence="1">
    <location>
        <begin position="1"/>
        <end position="51"/>
    </location>
</feature>
<evidence type="ECO:0000256" key="1">
    <source>
        <dbReference type="SAM" id="MobiDB-lite"/>
    </source>
</evidence>
<accession>A0ABU1ANM5</accession>
<evidence type="ECO:0000313" key="2">
    <source>
        <dbReference type="EMBL" id="MDQ8196349.1"/>
    </source>
</evidence>
<dbReference type="RefSeq" id="WP_308986784.1">
    <property type="nucleotide sequence ID" value="NZ_JARXIC010000069.1"/>
</dbReference>